<dbReference type="GO" id="GO:0005789">
    <property type="term" value="C:endoplasmic reticulum membrane"/>
    <property type="evidence" value="ECO:0007669"/>
    <property type="project" value="UniProtKB-SubCell"/>
</dbReference>
<reference evidence="17" key="1">
    <citation type="journal article" date="2023" name="G3 (Bethesda)">
        <title>Whole genome assembly and annotation of the endangered Caribbean coral Acropora cervicornis.</title>
        <authorList>
            <person name="Selwyn J.D."/>
            <person name="Vollmer S.V."/>
        </authorList>
    </citation>
    <scope>NUCLEOTIDE SEQUENCE</scope>
    <source>
        <strain evidence="17">K2</strain>
    </source>
</reference>
<dbReference type="InterPro" id="IPR002401">
    <property type="entry name" value="Cyt_P450_E_grp-I"/>
</dbReference>
<dbReference type="GO" id="GO:0005506">
    <property type="term" value="F:iron ion binding"/>
    <property type="evidence" value="ECO:0007669"/>
    <property type="project" value="InterPro"/>
</dbReference>
<evidence type="ECO:0000256" key="16">
    <source>
        <dbReference type="SAM" id="Phobius"/>
    </source>
</evidence>
<proteinExistence type="inferred from homology"/>
<dbReference type="Proteomes" id="UP001249851">
    <property type="component" value="Unassembled WGS sequence"/>
</dbReference>
<dbReference type="InterPro" id="IPR036396">
    <property type="entry name" value="Cyt_P450_sf"/>
</dbReference>
<keyword evidence="18" id="KW-1185">Reference proteome</keyword>
<keyword evidence="7 14" id="KW-0479">Metal-binding</keyword>
<dbReference type="Pfam" id="PF00067">
    <property type="entry name" value="p450"/>
    <property type="match status" value="1"/>
</dbReference>
<reference evidence="17" key="2">
    <citation type="journal article" date="2023" name="Science">
        <title>Genomic signatures of disease resistance in endangered staghorn corals.</title>
        <authorList>
            <person name="Vollmer S.V."/>
            <person name="Selwyn J.D."/>
            <person name="Despard B.A."/>
            <person name="Roesel C.L."/>
        </authorList>
    </citation>
    <scope>NUCLEOTIDE SEQUENCE</scope>
    <source>
        <strain evidence="17">K2</strain>
    </source>
</reference>
<keyword evidence="8" id="KW-0256">Endoplasmic reticulum</keyword>
<comment type="subcellular location">
    <subcellularLocation>
        <location evidence="3">Endoplasmic reticulum membrane</location>
        <topology evidence="3">Peripheral membrane protein</topology>
    </subcellularLocation>
    <subcellularLocation>
        <location evidence="2">Microsome membrane</location>
        <topology evidence="2">Peripheral membrane protein</topology>
    </subcellularLocation>
</comment>
<dbReference type="GO" id="GO:0020037">
    <property type="term" value="F:heme binding"/>
    <property type="evidence" value="ECO:0007669"/>
    <property type="project" value="InterPro"/>
</dbReference>
<evidence type="ECO:0000313" key="17">
    <source>
        <dbReference type="EMBL" id="KAK2573921.1"/>
    </source>
</evidence>
<evidence type="ECO:0000256" key="8">
    <source>
        <dbReference type="ARBA" id="ARBA00022824"/>
    </source>
</evidence>
<evidence type="ECO:0000256" key="9">
    <source>
        <dbReference type="ARBA" id="ARBA00022848"/>
    </source>
</evidence>
<accession>A0AAD9R6Y2</accession>
<protein>
    <recommendedName>
        <fullName evidence="5">unspecific monooxygenase</fullName>
        <ecNumber evidence="5">1.14.14.1</ecNumber>
    </recommendedName>
</protein>
<keyword evidence="12 15" id="KW-0503">Monooxygenase</keyword>
<keyword evidence="6 14" id="KW-0349">Heme</keyword>
<evidence type="ECO:0000256" key="14">
    <source>
        <dbReference type="PIRSR" id="PIRSR602401-1"/>
    </source>
</evidence>
<evidence type="ECO:0000313" key="18">
    <source>
        <dbReference type="Proteomes" id="UP001249851"/>
    </source>
</evidence>
<keyword evidence="16" id="KW-1133">Transmembrane helix</keyword>
<dbReference type="EMBL" id="JARQWQ010000001">
    <property type="protein sequence ID" value="KAK2573921.1"/>
    <property type="molecule type" value="Genomic_DNA"/>
</dbReference>
<evidence type="ECO:0000256" key="10">
    <source>
        <dbReference type="ARBA" id="ARBA00023002"/>
    </source>
</evidence>
<dbReference type="SUPFAM" id="SSF48264">
    <property type="entry name" value="Cytochrome P450"/>
    <property type="match status" value="1"/>
</dbReference>
<comment type="cofactor">
    <cofactor evidence="1 14">
        <name>heme</name>
        <dbReference type="ChEBI" id="CHEBI:30413"/>
    </cofactor>
</comment>
<evidence type="ECO:0000256" key="11">
    <source>
        <dbReference type="ARBA" id="ARBA00023004"/>
    </source>
</evidence>
<evidence type="ECO:0000256" key="6">
    <source>
        <dbReference type="ARBA" id="ARBA00022617"/>
    </source>
</evidence>
<keyword evidence="11 14" id="KW-0408">Iron</keyword>
<keyword evidence="13 16" id="KW-0472">Membrane</keyword>
<dbReference type="PANTHER" id="PTHR24289">
    <property type="entry name" value="STEROID 17-ALPHA-HYDROXYLASE/17,20 LYASE"/>
    <property type="match status" value="1"/>
</dbReference>
<dbReference type="GO" id="GO:0042448">
    <property type="term" value="P:progesterone metabolic process"/>
    <property type="evidence" value="ECO:0007669"/>
    <property type="project" value="TreeGrafter"/>
</dbReference>
<dbReference type="PANTHER" id="PTHR24289:SF21">
    <property type="entry name" value="CYTOCHROME P450 1A"/>
    <property type="match status" value="1"/>
</dbReference>
<evidence type="ECO:0000256" key="4">
    <source>
        <dbReference type="ARBA" id="ARBA00010617"/>
    </source>
</evidence>
<name>A0AAD9R6Y2_ACRCE</name>
<keyword evidence="10 15" id="KW-0560">Oxidoreductase</keyword>
<dbReference type="PRINTS" id="PR00463">
    <property type="entry name" value="EP450I"/>
</dbReference>
<evidence type="ECO:0000256" key="7">
    <source>
        <dbReference type="ARBA" id="ARBA00022723"/>
    </source>
</evidence>
<keyword evidence="9" id="KW-0492">Microsome</keyword>
<dbReference type="EC" id="1.14.14.1" evidence="5"/>
<dbReference type="InterPro" id="IPR001128">
    <property type="entry name" value="Cyt_P450"/>
</dbReference>
<dbReference type="PROSITE" id="PS00086">
    <property type="entry name" value="CYTOCHROME_P450"/>
    <property type="match status" value="1"/>
</dbReference>
<evidence type="ECO:0000256" key="1">
    <source>
        <dbReference type="ARBA" id="ARBA00001971"/>
    </source>
</evidence>
<feature type="transmembrane region" description="Helical" evidence="16">
    <location>
        <begin position="15"/>
        <end position="33"/>
    </location>
</feature>
<sequence length="513" mass="58305">MVWDYLVDTFAEHSFLFIFLAIALVWLSMRYAMPSAERKPPGPWSLPIIGNIFLFGSAPHKNVTRLMQHYGKVFSMRLGSREVIILNDINTVKEALLQKGSDFSSRPPLHSFIFSSRGERTVAWPVFGPKYIKNKRATELAMRTIIDNDSQFSSTVIKETNSLIQSFLNSGEKHFDPAYMLKHMACSLQFCLFFGEKLRDSYVKKAQFMMDGSTDFIENSAVGNSVDFMPWMQVVFRKQVKELEDSVGELSDFVKKMYLIRKKESKKSDIQETTFNGALAQVVQNKEALSFGNQHLEDADPDNSSNNFDDERLVNIIADCFGGGYEKLSTALRWAVAYLVSHRDVQSELQKEITRVKGSAPLTLQDKDSLPLLEATILEILRMSSFLPFALPHCTTRDTSVAGYPLPKGSIVFVNLWGCSRDPDYFEKPHEFNPYRFMDENRQNIVRSPCFLAFSAGDRKCPGEVYAKSVLFLVLGTLLQKLTLRNGTEDPIEDTFGLTVRPKPYKIHAQAVY</sequence>
<evidence type="ECO:0000256" key="5">
    <source>
        <dbReference type="ARBA" id="ARBA00012109"/>
    </source>
</evidence>
<dbReference type="GO" id="GO:0042446">
    <property type="term" value="P:hormone biosynthetic process"/>
    <property type="evidence" value="ECO:0007669"/>
    <property type="project" value="TreeGrafter"/>
</dbReference>
<dbReference type="AlphaFoldDB" id="A0AAD9R6Y2"/>
<dbReference type="FunFam" id="1.10.630.10:FF:000238">
    <property type="entry name" value="Cytochrome P450 2A6"/>
    <property type="match status" value="1"/>
</dbReference>
<feature type="binding site" description="axial binding residue" evidence="14">
    <location>
        <position position="461"/>
    </location>
    <ligand>
        <name>heme</name>
        <dbReference type="ChEBI" id="CHEBI:30413"/>
    </ligand>
    <ligandPart>
        <name>Fe</name>
        <dbReference type="ChEBI" id="CHEBI:18248"/>
    </ligandPart>
</feature>
<organism evidence="17 18">
    <name type="scientific">Acropora cervicornis</name>
    <name type="common">Staghorn coral</name>
    <dbReference type="NCBI Taxonomy" id="6130"/>
    <lineage>
        <taxon>Eukaryota</taxon>
        <taxon>Metazoa</taxon>
        <taxon>Cnidaria</taxon>
        <taxon>Anthozoa</taxon>
        <taxon>Hexacorallia</taxon>
        <taxon>Scleractinia</taxon>
        <taxon>Astrocoeniina</taxon>
        <taxon>Acroporidae</taxon>
        <taxon>Acropora</taxon>
    </lineage>
</organism>
<comment type="similarity">
    <text evidence="4 15">Belongs to the cytochrome P450 family.</text>
</comment>
<comment type="caution">
    <text evidence="17">The sequence shown here is derived from an EMBL/GenBank/DDBJ whole genome shotgun (WGS) entry which is preliminary data.</text>
</comment>
<evidence type="ECO:0000256" key="2">
    <source>
        <dbReference type="ARBA" id="ARBA00004174"/>
    </source>
</evidence>
<dbReference type="Gene3D" id="1.10.630.10">
    <property type="entry name" value="Cytochrome P450"/>
    <property type="match status" value="1"/>
</dbReference>
<evidence type="ECO:0000256" key="13">
    <source>
        <dbReference type="ARBA" id="ARBA00023136"/>
    </source>
</evidence>
<evidence type="ECO:0000256" key="3">
    <source>
        <dbReference type="ARBA" id="ARBA00004406"/>
    </source>
</evidence>
<dbReference type="PRINTS" id="PR00385">
    <property type="entry name" value="P450"/>
</dbReference>
<keyword evidence="16" id="KW-0812">Transmembrane</keyword>
<evidence type="ECO:0000256" key="12">
    <source>
        <dbReference type="ARBA" id="ARBA00023033"/>
    </source>
</evidence>
<gene>
    <name evidence="17" type="ORF">P5673_000028</name>
</gene>
<evidence type="ECO:0000256" key="15">
    <source>
        <dbReference type="RuleBase" id="RU000461"/>
    </source>
</evidence>
<dbReference type="GO" id="GO:0004508">
    <property type="term" value="F:steroid 17-alpha-monooxygenase activity"/>
    <property type="evidence" value="ECO:0007669"/>
    <property type="project" value="TreeGrafter"/>
</dbReference>
<dbReference type="InterPro" id="IPR017972">
    <property type="entry name" value="Cyt_P450_CS"/>
</dbReference>